<dbReference type="InterPro" id="IPR013094">
    <property type="entry name" value="AB_hydrolase_3"/>
</dbReference>
<dbReference type="RefSeq" id="WP_088663136.1">
    <property type="nucleotide sequence ID" value="NZ_CP021404.1"/>
</dbReference>
<evidence type="ECO:0000313" key="4">
    <source>
        <dbReference type="EMBL" id="ATI40604.1"/>
    </source>
</evidence>
<dbReference type="GO" id="GO:0004806">
    <property type="term" value="F:triacylglycerol lipase activity"/>
    <property type="evidence" value="ECO:0007669"/>
    <property type="project" value="TreeGrafter"/>
</dbReference>
<dbReference type="PANTHER" id="PTHR48081:SF30">
    <property type="entry name" value="ACETYL-HYDROLASE LIPR-RELATED"/>
    <property type="match status" value="1"/>
</dbReference>
<dbReference type="EMBL" id="CP021404">
    <property type="protein sequence ID" value="ATI40604.1"/>
    <property type="molecule type" value="Genomic_DNA"/>
</dbReference>
<dbReference type="AlphaFoldDB" id="A0A291LVC7"/>
<keyword evidence="2" id="KW-0378">Hydrolase</keyword>
<dbReference type="KEGG" id="cmag:CBW24_00310"/>
<feature type="domain" description="Alpha/beta hydrolase fold-3" evidence="3">
    <location>
        <begin position="62"/>
        <end position="252"/>
    </location>
</feature>
<dbReference type="Proteomes" id="UP000219050">
    <property type="component" value="Chromosome"/>
</dbReference>
<dbReference type="PANTHER" id="PTHR48081">
    <property type="entry name" value="AB HYDROLASE SUPERFAMILY PROTEIN C4A8.06C"/>
    <property type="match status" value="1"/>
</dbReference>
<dbReference type="Pfam" id="PF07859">
    <property type="entry name" value="Abhydrolase_3"/>
    <property type="match status" value="1"/>
</dbReference>
<proteinExistence type="inferred from homology"/>
<name>A0A291LVC7_9RHOB</name>
<evidence type="ECO:0000256" key="2">
    <source>
        <dbReference type="ARBA" id="ARBA00022801"/>
    </source>
</evidence>
<gene>
    <name evidence="4" type="ORF">CBW24_00310</name>
</gene>
<organism evidence="4 5">
    <name type="scientific">Pacificitalea manganoxidans</name>
    <dbReference type="NCBI Taxonomy" id="1411902"/>
    <lineage>
        <taxon>Bacteria</taxon>
        <taxon>Pseudomonadati</taxon>
        <taxon>Pseudomonadota</taxon>
        <taxon>Alphaproteobacteria</taxon>
        <taxon>Rhodobacterales</taxon>
        <taxon>Paracoccaceae</taxon>
        <taxon>Pacificitalea</taxon>
    </lineage>
</organism>
<protein>
    <recommendedName>
        <fullName evidence="3">Alpha/beta hydrolase fold-3 domain-containing protein</fullName>
    </recommendedName>
</protein>
<keyword evidence="5" id="KW-1185">Reference proteome</keyword>
<evidence type="ECO:0000313" key="5">
    <source>
        <dbReference type="Proteomes" id="UP000219050"/>
    </source>
</evidence>
<dbReference type="InterPro" id="IPR050300">
    <property type="entry name" value="GDXG_lipolytic_enzyme"/>
</dbReference>
<accession>A0A291LVC7</accession>
<reference evidence="4 5" key="1">
    <citation type="submission" date="2017-05" db="EMBL/GenBank/DDBJ databases">
        <title>Comparative genomic and metabolic analysis of manganese-oxidizing mechanisms in Celeribater manganoxidans DY25T: its adaption to the environment of polymetallic nodule.</title>
        <authorList>
            <person name="Wang X."/>
        </authorList>
    </citation>
    <scope>NUCLEOTIDE SEQUENCE [LARGE SCALE GENOMIC DNA]</scope>
    <source>
        <strain evidence="4 5">DY25</strain>
    </source>
</reference>
<dbReference type="InterPro" id="IPR029058">
    <property type="entry name" value="AB_hydrolase_fold"/>
</dbReference>
<dbReference type="SUPFAM" id="SSF53474">
    <property type="entry name" value="alpha/beta-Hydrolases"/>
    <property type="match status" value="1"/>
</dbReference>
<comment type="similarity">
    <text evidence="1">Belongs to the 'GDXG' lipolytic enzyme family.</text>
</comment>
<evidence type="ECO:0000256" key="1">
    <source>
        <dbReference type="ARBA" id="ARBA00010515"/>
    </source>
</evidence>
<dbReference type="Gene3D" id="3.40.50.1820">
    <property type="entry name" value="alpha/beta hydrolase"/>
    <property type="match status" value="1"/>
</dbReference>
<sequence>MNYQDIASRADLENWIRQIEIAGTPDQRRAGFRRLVGPQPVARPKVLGGVAGRMIGRGARVIVWLHGGGYVFGGSDTHGRPARRLAELTGWQVFVPDYRLSPDHPWPSMRHDALAVLEALGPSPVVGDSAGGHLALQVALERPDLVQRLALISPNTDRSGLSETRHRNSATDLMNDHDTDAALAAMAFGDRPADDPALSPVLADLAALPPLYLTASTAECLLDDTLLLARAAGLAGVELKLDLVRDLFHLWVLWPDILPEAEQSLSDIATWLLRDAD</sequence>
<evidence type="ECO:0000259" key="3">
    <source>
        <dbReference type="Pfam" id="PF07859"/>
    </source>
</evidence>
<dbReference type="OrthoDB" id="9806180at2"/>